<protein>
    <recommendedName>
        <fullName evidence="6">DUF3592 domain-containing protein</fullName>
    </recommendedName>
</protein>
<dbReference type="EMBL" id="JACHMV010000001">
    <property type="protein sequence ID" value="MBB4778094.1"/>
    <property type="molecule type" value="Genomic_DNA"/>
</dbReference>
<dbReference type="Proteomes" id="UP000549343">
    <property type="component" value="Unassembled WGS sequence"/>
</dbReference>
<sequence length="199" mass="20507">MPARPRPVLRALWRGTRTAAIAVLGLVPASAAYMRGGVTAAALLAICGFFGAVVALGLLYGGRRPLGFKTVPLSLGALALLVLYGVGVIAARDVAMALVGTDADAVVARTWTTQSRGRPHHHCTLRRTDGTPIPHEYGSNCEGHEPGDTLPVVLDPQGRVAPIAGPKEDIPVAGQLQVAAAAGLVLLLSIAIGSPPRRP</sequence>
<dbReference type="Proteomes" id="UP001501427">
    <property type="component" value="Unassembled WGS sequence"/>
</dbReference>
<dbReference type="RefSeq" id="WP_184888968.1">
    <property type="nucleotide sequence ID" value="NZ_BAAAHD010000058.1"/>
</dbReference>
<evidence type="ECO:0000313" key="5">
    <source>
        <dbReference type="Proteomes" id="UP001501427"/>
    </source>
</evidence>
<keyword evidence="1" id="KW-1133">Transmembrane helix</keyword>
<feature type="transmembrane region" description="Helical" evidence="1">
    <location>
        <begin position="176"/>
        <end position="194"/>
    </location>
</feature>
<reference evidence="3 4" key="3">
    <citation type="submission" date="2020-08" db="EMBL/GenBank/DDBJ databases">
        <title>Sequencing the genomes of 1000 actinobacteria strains.</title>
        <authorList>
            <person name="Klenk H.-P."/>
        </authorList>
    </citation>
    <scope>NUCLEOTIDE SEQUENCE [LARGE SCALE GENOMIC DNA]</scope>
    <source>
        <strain evidence="3 4">DSM 44772</strain>
    </source>
</reference>
<keyword evidence="1" id="KW-0812">Transmembrane</keyword>
<evidence type="ECO:0000256" key="1">
    <source>
        <dbReference type="SAM" id="Phobius"/>
    </source>
</evidence>
<keyword evidence="1" id="KW-0472">Membrane</keyword>
<evidence type="ECO:0008006" key="6">
    <source>
        <dbReference type="Google" id="ProtNLM"/>
    </source>
</evidence>
<keyword evidence="5" id="KW-1185">Reference proteome</keyword>
<proteinExistence type="predicted"/>
<dbReference type="EMBL" id="BAAAHD010000058">
    <property type="protein sequence ID" value="GAA0583682.1"/>
    <property type="molecule type" value="Genomic_DNA"/>
</dbReference>
<reference evidence="5" key="2">
    <citation type="journal article" date="2019" name="Int. J. Syst. Evol. Microbiol.">
        <title>The Global Catalogue of Microorganisms (GCM) 10K type strain sequencing project: providing services to taxonomists for standard genome sequencing and annotation.</title>
        <authorList>
            <consortium name="The Broad Institute Genomics Platform"/>
            <consortium name="The Broad Institute Genome Sequencing Center for Infectious Disease"/>
            <person name="Wu L."/>
            <person name="Ma J."/>
        </authorList>
    </citation>
    <scope>NUCLEOTIDE SEQUENCE [LARGE SCALE GENOMIC DNA]</scope>
    <source>
        <strain evidence="5">JCM 10667</strain>
    </source>
</reference>
<dbReference type="AlphaFoldDB" id="A0A7W7IJC0"/>
<gene>
    <name evidence="3" type="ORF">F4557_006512</name>
    <name evidence="2" type="ORF">GCM10009546_52520</name>
</gene>
<evidence type="ECO:0000313" key="4">
    <source>
        <dbReference type="Proteomes" id="UP000549343"/>
    </source>
</evidence>
<comment type="caution">
    <text evidence="3">The sequence shown here is derived from an EMBL/GenBank/DDBJ whole genome shotgun (WGS) entry which is preliminary data.</text>
</comment>
<reference evidence="2" key="1">
    <citation type="journal article" date="2014" name="Int. J. Syst. Evol. Microbiol.">
        <title>Complete genome of a new Firmicutes species belonging to the dominant human colonic microbiota ('Ruminococcus bicirculans') reveals two chromosomes and a selective capacity to utilize plant glucans.</title>
        <authorList>
            <consortium name="NISC Comparative Sequencing Program"/>
            <person name="Wegmann U."/>
            <person name="Louis P."/>
            <person name="Goesmann A."/>
            <person name="Henrissat B."/>
            <person name="Duncan S.H."/>
            <person name="Flint H.J."/>
        </authorList>
    </citation>
    <scope>NUCLEOTIDE SEQUENCE</scope>
    <source>
        <strain evidence="2">JCM 10667</strain>
    </source>
</reference>
<feature type="transmembrane region" description="Helical" evidence="1">
    <location>
        <begin position="73"/>
        <end position="91"/>
    </location>
</feature>
<reference evidence="2" key="4">
    <citation type="submission" date="2023-12" db="EMBL/GenBank/DDBJ databases">
        <authorList>
            <person name="Sun Q."/>
            <person name="Inoue M."/>
        </authorList>
    </citation>
    <scope>NUCLEOTIDE SEQUENCE</scope>
    <source>
        <strain evidence="2">JCM 10667</strain>
    </source>
</reference>
<accession>A0A7W7IJC0</accession>
<evidence type="ECO:0000313" key="2">
    <source>
        <dbReference type="EMBL" id="GAA0583682.1"/>
    </source>
</evidence>
<feature type="transmembrane region" description="Helical" evidence="1">
    <location>
        <begin position="41"/>
        <end position="61"/>
    </location>
</feature>
<evidence type="ECO:0000313" key="3">
    <source>
        <dbReference type="EMBL" id="MBB4778094.1"/>
    </source>
</evidence>
<organism evidence="3 4">
    <name type="scientific">Actinomadura livida</name>
    <dbReference type="NCBI Taxonomy" id="79909"/>
    <lineage>
        <taxon>Bacteria</taxon>
        <taxon>Bacillati</taxon>
        <taxon>Actinomycetota</taxon>
        <taxon>Actinomycetes</taxon>
        <taxon>Streptosporangiales</taxon>
        <taxon>Thermomonosporaceae</taxon>
        <taxon>Actinomadura</taxon>
    </lineage>
</organism>
<name>A0A7W7IJC0_9ACTN</name>